<dbReference type="CTD" id="20211508"/>
<dbReference type="RefSeq" id="XP_009011020.1">
    <property type="nucleotide sequence ID" value="XM_009012772.1"/>
</dbReference>
<evidence type="ECO:0000313" key="3">
    <source>
        <dbReference type="EnsemblMetazoa" id="HelroP190158"/>
    </source>
</evidence>
<dbReference type="InParanoid" id="T1FRR1"/>
<feature type="region of interest" description="Disordered" evidence="1">
    <location>
        <begin position="224"/>
        <end position="249"/>
    </location>
</feature>
<proteinExistence type="predicted"/>
<feature type="region of interest" description="Disordered" evidence="1">
    <location>
        <begin position="178"/>
        <end position="207"/>
    </location>
</feature>
<dbReference type="HOGENOM" id="CLU_342040_0_0_1"/>
<dbReference type="EMBL" id="KB095858">
    <property type="protein sequence ID" value="ESO10751.1"/>
    <property type="molecule type" value="Genomic_DNA"/>
</dbReference>
<feature type="compositionally biased region" description="Low complexity" evidence="1">
    <location>
        <begin position="429"/>
        <end position="445"/>
    </location>
</feature>
<feature type="region of interest" description="Disordered" evidence="1">
    <location>
        <begin position="677"/>
        <end position="700"/>
    </location>
</feature>
<gene>
    <name evidence="3" type="primary">20211508</name>
    <name evidence="2" type="ORF">HELRODRAFT_190158</name>
</gene>
<protein>
    <submittedName>
        <fullName evidence="2 3">Uncharacterized protein</fullName>
    </submittedName>
</protein>
<feature type="region of interest" description="Disordered" evidence="1">
    <location>
        <begin position="422"/>
        <end position="447"/>
    </location>
</feature>
<dbReference type="AlphaFoldDB" id="T1FRR1"/>
<name>T1FRR1_HELRO</name>
<accession>T1FRR1</accession>
<organism evidence="3 4">
    <name type="scientific">Helobdella robusta</name>
    <name type="common">Californian leech</name>
    <dbReference type="NCBI Taxonomy" id="6412"/>
    <lineage>
        <taxon>Eukaryota</taxon>
        <taxon>Metazoa</taxon>
        <taxon>Spiralia</taxon>
        <taxon>Lophotrochozoa</taxon>
        <taxon>Annelida</taxon>
        <taxon>Clitellata</taxon>
        <taxon>Hirudinea</taxon>
        <taxon>Rhynchobdellida</taxon>
        <taxon>Glossiphoniidae</taxon>
        <taxon>Helobdella</taxon>
    </lineage>
</organism>
<feature type="compositionally biased region" description="Low complexity" evidence="1">
    <location>
        <begin position="180"/>
        <end position="207"/>
    </location>
</feature>
<evidence type="ECO:0000256" key="1">
    <source>
        <dbReference type="SAM" id="MobiDB-lite"/>
    </source>
</evidence>
<feature type="compositionally biased region" description="Basic and acidic residues" evidence="1">
    <location>
        <begin position="687"/>
        <end position="700"/>
    </location>
</feature>
<dbReference type="EnsemblMetazoa" id="HelroT190158">
    <property type="protein sequence ID" value="HelroP190158"/>
    <property type="gene ID" value="HelroG190158"/>
</dbReference>
<dbReference type="KEGG" id="hro:HELRODRAFT_190158"/>
<dbReference type="GO" id="GO:0004402">
    <property type="term" value="F:histone acetyltransferase activity"/>
    <property type="evidence" value="ECO:0000318"/>
    <property type="project" value="GO_Central"/>
</dbReference>
<reference evidence="2 4" key="2">
    <citation type="journal article" date="2013" name="Nature">
        <title>Insights into bilaterian evolution from three spiralian genomes.</title>
        <authorList>
            <person name="Simakov O."/>
            <person name="Marletaz F."/>
            <person name="Cho S.J."/>
            <person name="Edsinger-Gonzales E."/>
            <person name="Havlak P."/>
            <person name="Hellsten U."/>
            <person name="Kuo D.H."/>
            <person name="Larsson T."/>
            <person name="Lv J."/>
            <person name="Arendt D."/>
            <person name="Savage R."/>
            <person name="Osoegawa K."/>
            <person name="de Jong P."/>
            <person name="Grimwood J."/>
            <person name="Chapman J.A."/>
            <person name="Shapiro H."/>
            <person name="Aerts A."/>
            <person name="Otillar R.P."/>
            <person name="Terry A.Y."/>
            <person name="Boore J.L."/>
            <person name="Grigoriev I.V."/>
            <person name="Lindberg D.R."/>
            <person name="Seaver E.C."/>
            <person name="Weisblat D.A."/>
            <person name="Putnam N.H."/>
            <person name="Rokhsar D.S."/>
        </authorList>
    </citation>
    <scope>NUCLEOTIDE SEQUENCE</scope>
</reference>
<evidence type="ECO:0000313" key="2">
    <source>
        <dbReference type="EMBL" id="ESO10751.1"/>
    </source>
</evidence>
<evidence type="ECO:0000313" key="4">
    <source>
        <dbReference type="Proteomes" id="UP000015101"/>
    </source>
</evidence>
<sequence>MDANAVDPSSSTSRPPRLPARFDLSTKKLIYFGSAASKADTVNGATTDQAQASTSRFIPPPGRVPIVKSEDIPIAISTVKKTLKAPMRVPISTTNNNDIKSSMTCVVKKYAPRTMGYASNDIKETPRMPNSIGRKHRTIRSVSKTCQAKFSFKDCSSPTEYPDVADLKKVLNFNEDDDSNACNNSSSNNNSNNNKNNNKNRSHNNMNKINYNNKVISSIETGKKQVSNTKHGGPAKWSLSAHLGDKNNKNINSNCNKNINRNNNGDAKKTKIHLRCSSPTYITNNGKGKRKNMESPPNSCMDNLIESTERLSIGDDNSMTKLRIGESHFKKDMKKVNNVRIKTSDSDMSDDNNGSFKNYRNVSYPKSNAKHLADETTREFEKLISCFDKHIKIASSIRHLANGVHKELGRVLKTDIYNARKKYNRKNDNSGSNNDDGNNNRNNNNFEDPDYIPSRVVIFNSLLQHVEHLLKDFFNLKRSLAGLEFSVQNSLLIIIRNILSGDGNEDSDHDDDPDDIVSEILDHAGYCDDENANFNHSKQGSSYRSFNRANKDGRRKTLASNLDNIFTGEDDDDGGDDYDEDSDDDTLAFFIKCIVKAQKRRKIKKPKVRCFQDKTRGAHFDRGDYNSNDDVKKINNNDGDDVVSYRRLNGGIRINIDVKRTLDIFNGDEDNILGNIFNGDGDDGDGGDDHGDKENKPDVATKDKKVVVNNACDDDGDDSFNCSKDTDDSNMMCVSEVTIKRSDNDVCDTPKKFPSPQTSDSSLDRSVRKHLKNLLPPNVGGTPGHVASGSTPITMVESKLYDRADDPVAKGFYYGDEKHFVPIEDEDAA</sequence>
<reference evidence="3" key="3">
    <citation type="submission" date="2015-06" db="UniProtKB">
        <authorList>
            <consortium name="EnsemblMetazoa"/>
        </authorList>
    </citation>
    <scope>IDENTIFICATION</scope>
</reference>
<dbReference type="GeneID" id="20211508"/>
<dbReference type="EMBL" id="AMQM01002739">
    <property type="status" value="NOT_ANNOTATED_CDS"/>
    <property type="molecule type" value="Genomic_DNA"/>
</dbReference>
<keyword evidence="4" id="KW-1185">Reference proteome</keyword>
<dbReference type="Proteomes" id="UP000015101">
    <property type="component" value="Unassembled WGS sequence"/>
</dbReference>
<reference evidence="4" key="1">
    <citation type="submission" date="2012-12" db="EMBL/GenBank/DDBJ databases">
        <authorList>
            <person name="Hellsten U."/>
            <person name="Grimwood J."/>
            <person name="Chapman J.A."/>
            <person name="Shapiro H."/>
            <person name="Aerts A."/>
            <person name="Otillar R.P."/>
            <person name="Terry A.Y."/>
            <person name="Boore J.L."/>
            <person name="Simakov O."/>
            <person name="Marletaz F."/>
            <person name="Cho S.-J."/>
            <person name="Edsinger-Gonzales E."/>
            <person name="Havlak P."/>
            <person name="Kuo D.-H."/>
            <person name="Larsson T."/>
            <person name="Lv J."/>
            <person name="Arendt D."/>
            <person name="Savage R."/>
            <person name="Osoegawa K."/>
            <person name="de Jong P."/>
            <person name="Lindberg D.R."/>
            <person name="Seaver E.C."/>
            <person name="Weisblat D.A."/>
            <person name="Putnam N.H."/>
            <person name="Grigoriev I.V."/>
            <person name="Rokhsar D.S."/>
        </authorList>
    </citation>
    <scope>NUCLEOTIDE SEQUENCE</scope>
</reference>